<evidence type="ECO:0000313" key="2">
    <source>
        <dbReference type="Proteomes" id="UP000326924"/>
    </source>
</evidence>
<comment type="caution">
    <text evidence="1">The sequence shown here is derived from an EMBL/GenBank/DDBJ whole genome shotgun (WGS) entry which is preliminary data.</text>
</comment>
<organism evidence="1 2">
    <name type="scientific">Sphaerosporella brunnea</name>
    <dbReference type="NCBI Taxonomy" id="1250544"/>
    <lineage>
        <taxon>Eukaryota</taxon>
        <taxon>Fungi</taxon>
        <taxon>Dikarya</taxon>
        <taxon>Ascomycota</taxon>
        <taxon>Pezizomycotina</taxon>
        <taxon>Pezizomycetes</taxon>
        <taxon>Pezizales</taxon>
        <taxon>Pyronemataceae</taxon>
        <taxon>Sphaerosporella</taxon>
    </lineage>
</organism>
<sequence length="78" mass="9054">MIPVEVFPASDLPRMLQMDVKTGRRKKVPVEELAACPLKKLIQWECEPNGDQVRCWPVKRFFRICKQVTVEVTALEKV</sequence>
<gene>
    <name evidence="1" type="ORF">FN846DRAFT_908260</name>
</gene>
<accession>A0A5J5ETB6</accession>
<reference evidence="1 2" key="1">
    <citation type="submission" date="2019-09" db="EMBL/GenBank/DDBJ databases">
        <title>Draft genome of the ectomycorrhizal ascomycete Sphaerosporella brunnea.</title>
        <authorList>
            <consortium name="DOE Joint Genome Institute"/>
            <person name="Benucci G.M."/>
            <person name="Marozzi G."/>
            <person name="Antonielli L."/>
            <person name="Sanchez S."/>
            <person name="Marco P."/>
            <person name="Wang X."/>
            <person name="Falini L.B."/>
            <person name="Barry K."/>
            <person name="Haridas S."/>
            <person name="Lipzen A."/>
            <person name="Labutti K."/>
            <person name="Grigoriev I.V."/>
            <person name="Murat C."/>
            <person name="Martin F."/>
            <person name="Albertini E."/>
            <person name="Donnini D."/>
            <person name="Bonito G."/>
        </authorList>
    </citation>
    <scope>NUCLEOTIDE SEQUENCE [LARGE SCALE GENOMIC DNA]</scope>
    <source>
        <strain evidence="1 2">Sb_GMNB300</strain>
    </source>
</reference>
<dbReference type="GO" id="GO:0042720">
    <property type="term" value="C:mitochondrial inner membrane peptidase complex"/>
    <property type="evidence" value="ECO:0007669"/>
    <property type="project" value="InterPro"/>
</dbReference>
<dbReference type="InParanoid" id="A0A5J5ETB6"/>
<dbReference type="Pfam" id="PF11093">
    <property type="entry name" value="Mitochondr_Som1"/>
    <property type="match status" value="1"/>
</dbReference>
<dbReference type="Proteomes" id="UP000326924">
    <property type="component" value="Unassembled WGS sequence"/>
</dbReference>
<dbReference type="OrthoDB" id="3983163at2759"/>
<dbReference type="InterPro" id="IPR024645">
    <property type="entry name" value="Mitochondr_Som1"/>
</dbReference>
<proteinExistence type="predicted"/>
<dbReference type="EMBL" id="VXIS01000123">
    <property type="protein sequence ID" value="KAA8903019.1"/>
    <property type="molecule type" value="Genomic_DNA"/>
</dbReference>
<dbReference type="AlphaFoldDB" id="A0A5J5ETB6"/>
<keyword evidence="2" id="KW-1185">Reference proteome</keyword>
<protein>
    <submittedName>
        <fullName evidence="1">Uncharacterized protein</fullName>
    </submittedName>
</protein>
<evidence type="ECO:0000313" key="1">
    <source>
        <dbReference type="EMBL" id="KAA8903019.1"/>
    </source>
</evidence>
<name>A0A5J5ETB6_9PEZI</name>